<dbReference type="SMART" id="SM00344">
    <property type="entry name" value="HTH_ASNC"/>
    <property type="match status" value="2"/>
</dbReference>
<dbReference type="Pfam" id="PF01037">
    <property type="entry name" value="AsnC_trans_reg"/>
    <property type="match status" value="1"/>
</dbReference>
<dbReference type="PRINTS" id="PR00033">
    <property type="entry name" value="HTHASNC"/>
</dbReference>
<dbReference type="InterPro" id="IPR011008">
    <property type="entry name" value="Dimeric_a/b-barrel"/>
</dbReference>
<dbReference type="Gene3D" id="1.10.10.10">
    <property type="entry name" value="Winged helix-like DNA-binding domain superfamily/Winged helix DNA-binding domain"/>
    <property type="match status" value="2"/>
</dbReference>
<dbReference type="InterPro" id="IPR036390">
    <property type="entry name" value="WH_DNA-bd_sf"/>
</dbReference>
<dbReference type="InterPro" id="IPR036388">
    <property type="entry name" value="WH-like_DNA-bd_sf"/>
</dbReference>
<dbReference type="Proteomes" id="UP000031030">
    <property type="component" value="Unassembled WGS sequence"/>
</dbReference>
<dbReference type="RefSeq" id="WP_039402479.1">
    <property type="nucleotide sequence ID" value="NZ_JTDK01000018.1"/>
</dbReference>
<keyword evidence="3" id="KW-0804">Transcription</keyword>
<comment type="caution">
    <text evidence="5">The sequence shown here is derived from an EMBL/GenBank/DDBJ whole genome shotgun (WGS) entry which is preliminary data.</text>
</comment>
<dbReference type="InterPro" id="IPR019885">
    <property type="entry name" value="Tscrpt_reg_HTH_AsnC-type_CS"/>
</dbReference>
<dbReference type="GO" id="GO:0043565">
    <property type="term" value="F:sequence-specific DNA binding"/>
    <property type="evidence" value="ECO:0007669"/>
    <property type="project" value="InterPro"/>
</dbReference>
<dbReference type="InterPro" id="IPR000485">
    <property type="entry name" value="AsnC-type_HTH_dom"/>
</dbReference>
<dbReference type="SUPFAM" id="SSF46785">
    <property type="entry name" value="Winged helix' DNA-binding domain"/>
    <property type="match status" value="2"/>
</dbReference>
<protein>
    <submittedName>
        <fullName evidence="5">IclR family transcriptional regulator</fullName>
    </submittedName>
</protein>
<evidence type="ECO:0000313" key="5">
    <source>
        <dbReference type="EMBL" id="KHK95832.1"/>
    </source>
</evidence>
<name>A0A0B2A2L0_9MICO</name>
<evidence type="ECO:0000313" key="6">
    <source>
        <dbReference type="Proteomes" id="UP000031030"/>
    </source>
</evidence>
<gene>
    <name evidence="5" type="ORF">LK09_17535</name>
</gene>
<dbReference type="InterPro" id="IPR019888">
    <property type="entry name" value="Tscrpt_reg_AsnC-like"/>
</dbReference>
<dbReference type="AlphaFoldDB" id="A0A0B2A2L0"/>
<dbReference type="STRING" id="1348253.LK09_17535"/>
<dbReference type="Gene3D" id="3.30.70.920">
    <property type="match status" value="2"/>
</dbReference>
<proteinExistence type="predicted"/>
<feature type="domain" description="HTH asnC-type" evidence="4">
    <location>
        <begin position="152"/>
        <end position="223"/>
    </location>
</feature>
<dbReference type="PANTHER" id="PTHR30154:SF34">
    <property type="entry name" value="TRANSCRIPTIONAL REGULATOR AZLB"/>
    <property type="match status" value="1"/>
</dbReference>
<keyword evidence="6" id="KW-1185">Reference proteome</keyword>
<evidence type="ECO:0000256" key="2">
    <source>
        <dbReference type="ARBA" id="ARBA00023125"/>
    </source>
</evidence>
<dbReference type="OrthoDB" id="3526090at2"/>
<dbReference type="SUPFAM" id="SSF54909">
    <property type="entry name" value="Dimeric alpha+beta barrel"/>
    <property type="match status" value="2"/>
</dbReference>
<dbReference type="GO" id="GO:0043200">
    <property type="term" value="P:response to amino acid"/>
    <property type="evidence" value="ECO:0007669"/>
    <property type="project" value="TreeGrafter"/>
</dbReference>
<dbReference type="PANTHER" id="PTHR30154">
    <property type="entry name" value="LEUCINE-RESPONSIVE REGULATORY PROTEIN"/>
    <property type="match status" value="1"/>
</dbReference>
<sequence length="311" mass="34453">MDEITEGAIGLLRRDGRASFSDLARRLGTTRANVTRRIGPMLDDGSLRVIAAVHPRLLGLDVLAHFMVRAEGDTQELARQIAKIDSTVFISEITGPMQLVVELHVTTLTELQNDLRAVRAMPGVMEVAVMLYERMLRSFFLGEEPTLFAPALDEVDLQIMELLQVDGRLGYAEMSEQVGLSISGCRTRVTRLLDAGVMRIGAVLLREQADAEGLAFGFGIGLDGDDEAALELLLAEPTLEFCARGVGRYDMVATITFHSLAEFTDLLARLRATPGVRQVDQWMHARIHQERYQNSLHRIRAARDAEADRAL</sequence>
<accession>A0A0B2A2L0</accession>
<dbReference type="PROSITE" id="PS00519">
    <property type="entry name" value="HTH_ASNC_1"/>
    <property type="match status" value="2"/>
</dbReference>
<evidence type="ECO:0000259" key="4">
    <source>
        <dbReference type="PROSITE" id="PS50956"/>
    </source>
</evidence>
<reference evidence="5 6" key="1">
    <citation type="submission" date="2014-11" db="EMBL/GenBank/DDBJ databases">
        <title>Genome sequence of Microbacterium mangrovi MUSC 115(T).</title>
        <authorList>
            <person name="Lee L.-H."/>
        </authorList>
    </citation>
    <scope>NUCLEOTIDE SEQUENCE [LARGE SCALE GENOMIC DNA]</scope>
    <source>
        <strain evidence="5 6">MUSC 115</strain>
    </source>
</reference>
<dbReference type="EMBL" id="JTDK01000018">
    <property type="protein sequence ID" value="KHK95832.1"/>
    <property type="molecule type" value="Genomic_DNA"/>
</dbReference>
<evidence type="ECO:0000256" key="1">
    <source>
        <dbReference type="ARBA" id="ARBA00023015"/>
    </source>
</evidence>
<organism evidence="5 6">
    <name type="scientific">Microbacterium mangrovi</name>
    <dbReference type="NCBI Taxonomy" id="1348253"/>
    <lineage>
        <taxon>Bacteria</taxon>
        <taxon>Bacillati</taxon>
        <taxon>Actinomycetota</taxon>
        <taxon>Actinomycetes</taxon>
        <taxon>Micrococcales</taxon>
        <taxon>Microbacteriaceae</taxon>
        <taxon>Microbacterium</taxon>
    </lineage>
</organism>
<evidence type="ECO:0000256" key="3">
    <source>
        <dbReference type="ARBA" id="ARBA00023163"/>
    </source>
</evidence>
<dbReference type="InterPro" id="IPR019887">
    <property type="entry name" value="Tscrpt_reg_AsnC/Lrp_C"/>
</dbReference>
<keyword evidence="2" id="KW-0238">DNA-binding</keyword>
<dbReference type="Pfam" id="PF13404">
    <property type="entry name" value="HTH_AsnC-type"/>
    <property type="match status" value="2"/>
</dbReference>
<dbReference type="PROSITE" id="PS50956">
    <property type="entry name" value="HTH_ASNC_2"/>
    <property type="match status" value="2"/>
</dbReference>
<feature type="domain" description="HTH asnC-type" evidence="4">
    <location>
        <begin position="1"/>
        <end position="61"/>
    </location>
</feature>
<dbReference type="GO" id="GO:0005829">
    <property type="term" value="C:cytosol"/>
    <property type="evidence" value="ECO:0007669"/>
    <property type="project" value="TreeGrafter"/>
</dbReference>
<keyword evidence="1" id="KW-0805">Transcription regulation</keyword>